<evidence type="ECO:0000256" key="9">
    <source>
        <dbReference type="SAM" id="Coils"/>
    </source>
</evidence>
<keyword evidence="7" id="KW-0539">Nucleus</keyword>
<keyword evidence="5" id="KW-0507">mRNA processing</keyword>
<dbReference type="InterPro" id="IPR053822">
    <property type="entry name" value="SDE2-like_dom"/>
</dbReference>
<feature type="coiled-coil region" evidence="9">
    <location>
        <begin position="110"/>
        <end position="137"/>
    </location>
</feature>
<evidence type="ECO:0000256" key="4">
    <source>
        <dbReference type="ARBA" id="ARBA00022490"/>
    </source>
</evidence>
<gene>
    <name evidence="12" type="ORF">DL89DRAFT_292409</name>
</gene>
<evidence type="ECO:0000313" key="13">
    <source>
        <dbReference type="Proteomes" id="UP000193922"/>
    </source>
</evidence>
<dbReference type="GeneID" id="63806950"/>
<feature type="domain" description="SDE2-like" evidence="11">
    <location>
        <begin position="69"/>
        <end position="169"/>
    </location>
</feature>
<feature type="region of interest" description="Disordered" evidence="10">
    <location>
        <begin position="191"/>
        <end position="210"/>
    </location>
</feature>
<dbReference type="EMBL" id="MCFD01000005">
    <property type="protein sequence ID" value="ORX70812.1"/>
    <property type="molecule type" value="Genomic_DNA"/>
</dbReference>
<keyword evidence="6" id="KW-0508">mRNA splicing</keyword>
<dbReference type="PANTHER" id="PTHR12786:SF1">
    <property type="entry name" value="SPLICING REGULATOR SDE2"/>
    <property type="match status" value="1"/>
</dbReference>
<comment type="similarity">
    <text evidence="3">Belongs to the SDE2 family.</text>
</comment>
<proteinExistence type="inferred from homology"/>
<sequence length="210" mass="23669">MQILCDLPTRTTVAFSVCDTRPAADLMAQLSMRFPDLGNMYLTGRHGLDLNTALHSLHPWVTLKGRLVGGKGGFGSLLRSQGSKMSKDAPANYDSCRDLYGRRLRTVKQAKEIIENAARDEKAREEAREKRKRKIEKALEERPAKVHRFEDVDYSRSCEEIVEKTKRVTKRALREKSKEAEVKAPVVPLFDGDLDEISSESSSESESEEA</sequence>
<dbReference type="GO" id="GO:0008380">
    <property type="term" value="P:RNA splicing"/>
    <property type="evidence" value="ECO:0007669"/>
    <property type="project" value="UniProtKB-KW"/>
</dbReference>
<protein>
    <recommendedName>
        <fullName evidence="11">SDE2-like domain-containing protein</fullName>
    </recommendedName>
</protein>
<keyword evidence="4" id="KW-0963">Cytoplasm</keyword>
<evidence type="ECO:0000256" key="6">
    <source>
        <dbReference type="ARBA" id="ARBA00023187"/>
    </source>
</evidence>
<comment type="caution">
    <text evidence="12">The sequence shown here is derived from an EMBL/GenBank/DDBJ whole genome shotgun (WGS) entry which is preliminary data.</text>
</comment>
<evidence type="ECO:0000259" key="11">
    <source>
        <dbReference type="Pfam" id="PF22782"/>
    </source>
</evidence>
<dbReference type="RefSeq" id="XP_040744391.1">
    <property type="nucleotide sequence ID" value="XM_040890302.1"/>
</dbReference>
<evidence type="ECO:0000256" key="1">
    <source>
        <dbReference type="ARBA" id="ARBA00004123"/>
    </source>
</evidence>
<evidence type="ECO:0000256" key="2">
    <source>
        <dbReference type="ARBA" id="ARBA00004496"/>
    </source>
</evidence>
<evidence type="ECO:0000256" key="8">
    <source>
        <dbReference type="ARBA" id="ARBA00023306"/>
    </source>
</evidence>
<evidence type="ECO:0000256" key="10">
    <source>
        <dbReference type="SAM" id="MobiDB-lite"/>
    </source>
</evidence>
<dbReference type="InterPro" id="IPR051421">
    <property type="entry name" value="RNA_Proc_DNA_Dmg_Regulator"/>
</dbReference>
<dbReference type="STRING" id="61395.A0A1Y1WBJ6"/>
<dbReference type="GO" id="GO:0005634">
    <property type="term" value="C:nucleus"/>
    <property type="evidence" value="ECO:0007669"/>
    <property type="project" value="UniProtKB-SubCell"/>
</dbReference>
<feature type="compositionally biased region" description="Acidic residues" evidence="10">
    <location>
        <begin position="192"/>
        <end position="210"/>
    </location>
</feature>
<dbReference type="GO" id="GO:0005737">
    <property type="term" value="C:cytoplasm"/>
    <property type="evidence" value="ECO:0007669"/>
    <property type="project" value="UniProtKB-SubCell"/>
</dbReference>
<keyword evidence="8" id="KW-0131">Cell cycle</keyword>
<dbReference type="AlphaFoldDB" id="A0A1Y1WBJ6"/>
<keyword evidence="9" id="KW-0175">Coiled coil</keyword>
<dbReference type="Proteomes" id="UP000193922">
    <property type="component" value="Unassembled WGS sequence"/>
</dbReference>
<evidence type="ECO:0000313" key="12">
    <source>
        <dbReference type="EMBL" id="ORX70812.1"/>
    </source>
</evidence>
<dbReference type="PANTHER" id="PTHR12786">
    <property type="entry name" value="SPLICING FACTOR SF3A-RELATED"/>
    <property type="match status" value="1"/>
</dbReference>
<organism evidence="12 13">
    <name type="scientific">Linderina pennispora</name>
    <dbReference type="NCBI Taxonomy" id="61395"/>
    <lineage>
        <taxon>Eukaryota</taxon>
        <taxon>Fungi</taxon>
        <taxon>Fungi incertae sedis</taxon>
        <taxon>Zoopagomycota</taxon>
        <taxon>Kickxellomycotina</taxon>
        <taxon>Kickxellomycetes</taxon>
        <taxon>Kickxellales</taxon>
        <taxon>Kickxellaceae</taxon>
        <taxon>Linderina</taxon>
    </lineage>
</organism>
<dbReference type="Pfam" id="PF22782">
    <property type="entry name" value="SDE2"/>
    <property type="match status" value="1"/>
</dbReference>
<reference evidence="12 13" key="1">
    <citation type="submission" date="2016-07" db="EMBL/GenBank/DDBJ databases">
        <title>Pervasive Adenine N6-methylation of Active Genes in Fungi.</title>
        <authorList>
            <consortium name="DOE Joint Genome Institute"/>
            <person name="Mondo S.J."/>
            <person name="Dannebaum R.O."/>
            <person name="Kuo R.C."/>
            <person name="Labutti K."/>
            <person name="Haridas S."/>
            <person name="Kuo A."/>
            <person name="Salamov A."/>
            <person name="Ahrendt S.R."/>
            <person name="Lipzen A."/>
            <person name="Sullivan W."/>
            <person name="Andreopoulos W.B."/>
            <person name="Clum A."/>
            <person name="Lindquist E."/>
            <person name="Daum C."/>
            <person name="Ramamoorthy G.K."/>
            <person name="Gryganskyi A."/>
            <person name="Culley D."/>
            <person name="Magnuson J.K."/>
            <person name="James T.Y."/>
            <person name="O'Malley M.A."/>
            <person name="Stajich J.E."/>
            <person name="Spatafora J.W."/>
            <person name="Visel A."/>
            <person name="Grigoriev I.V."/>
        </authorList>
    </citation>
    <scope>NUCLEOTIDE SEQUENCE [LARGE SCALE GENOMIC DNA]</scope>
    <source>
        <strain evidence="12 13">ATCC 12442</strain>
    </source>
</reference>
<evidence type="ECO:0000256" key="7">
    <source>
        <dbReference type="ARBA" id="ARBA00023242"/>
    </source>
</evidence>
<evidence type="ECO:0000256" key="3">
    <source>
        <dbReference type="ARBA" id="ARBA00008726"/>
    </source>
</evidence>
<name>A0A1Y1WBJ6_9FUNG</name>
<keyword evidence="13" id="KW-1185">Reference proteome</keyword>
<comment type="subcellular location">
    <subcellularLocation>
        <location evidence="2">Cytoplasm</location>
    </subcellularLocation>
    <subcellularLocation>
        <location evidence="1">Nucleus</location>
    </subcellularLocation>
</comment>
<evidence type="ECO:0000256" key="5">
    <source>
        <dbReference type="ARBA" id="ARBA00022664"/>
    </source>
</evidence>
<dbReference type="OrthoDB" id="547031at2759"/>
<accession>A0A1Y1WBJ6</accession>
<dbReference type="GO" id="GO:0006397">
    <property type="term" value="P:mRNA processing"/>
    <property type="evidence" value="ECO:0007669"/>
    <property type="project" value="UniProtKB-KW"/>
</dbReference>